<proteinExistence type="predicted"/>
<feature type="compositionally biased region" description="Low complexity" evidence="1">
    <location>
        <begin position="302"/>
        <end position="317"/>
    </location>
</feature>
<dbReference type="Pfam" id="PF13450">
    <property type="entry name" value="NAD_binding_8"/>
    <property type="match status" value="1"/>
</dbReference>
<dbReference type="InterPro" id="IPR036188">
    <property type="entry name" value="FAD/NAD-bd_sf"/>
</dbReference>
<protein>
    <submittedName>
        <fullName evidence="2">FAD-dependent oxidoreductase</fullName>
    </submittedName>
</protein>
<dbReference type="EMBL" id="JBEWSZ010000007">
    <property type="protein sequence ID" value="MET2832066.1"/>
    <property type="molecule type" value="Genomic_DNA"/>
</dbReference>
<dbReference type="SUPFAM" id="SSF51905">
    <property type="entry name" value="FAD/NAD(P)-binding domain"/>
    <property type="match status" value="1"/>
</dbReference>
<name>A0ABV2DPW8_9HYPH</name>
<dbReference type="InterPro" id="IPR006311">
    <property type="entry name" value="TAT_signal"/>
</dbReference>
<reference evidence="2 3" key="1">
    <citation type="submission" date="2024-06" db="EMBL/GenBank/DDBJ databases">
        <authorList>
            <person name="Kim D.-U."/>
        </authorList>
    </citation>
    <scope>NUCLEOTIDE SEQUENCE [LARGE SCALE GENOMIC DNA]</scope>
    <source>
        <strain evidence="2 3">KACC15460</strain>
    </source>
</reference>
<dbReference type="PROSITE" id="PS51318">
    <property type="entry name" value="TAT"/>
    <property type="match status" value="1"/>
</dbReference>
<dbReference type="Gene3D" id="3.50.50.60">
    <property type="entry name" value="FAD/NAD(P)-binding domain"/>
    <property type="match status" value="1"/>
</dbReference>
<gene>
    <name evidence="2" type="ORF">ABVQ20_34470</name>
</gene>
<dbReference type="Proteomes" id="UP001548832">
    <property type="component" value="Unassembled WGS sequence"/>
</dbReference>
<organism evidence="2 3">
    <name type="scientific">Mesorhizobium shangrilense</name>
    <dbReference type="NCBI Taxonomy" id="460060"/>
    <lineage>
        <taxon>Bacteria</taxon>
        <taxon>Pseudomonadati</taxon>
        <taxon>Pseudomonadota</taxon>
        <taxon>Alphaproteobacteria</taxon>
        <taxon>Hyphomicrobiales</taxon>
        <taxon>Phyllobacteriaceae</taxon>
        <taxon>Mesorhizobium</taxon>
    </lineage>
</organism>
<evidence type="ECO:0000256" key="1">
    <source>
        <dbReference type="SAM" id="MobiDB-lite"/>
    </source>
</evidence>
<sequence>MSRITRKQFLALGAASLGLAGAGLAGGELAGRVLFSTGEGGAVPGELVGASSSIGHRLRGGTFAAPGDIRRTDVVIVGGGVAGLGAGYRLARAGYDDFLLLDLEAAPGGNAASGRNEVCAFPWGAHYVPLLTQEAKAVRALFEDFGIITGYGPTGVPVYDEYALCADPTERLYRYGRWQDGLVPAIGLTAEEEAETGRFFATMRDFRRRVGSDGRRAFAIPLDLSSQDADLMALDAIAMTAWMEREGYRSPGLAWYVDYCCRDDYGTRSKDVSAWAGSIISPPATAGRPMPASRGWSPGRKATAISRTASPRSSARACGHGRLPLPSTQLVAA</sequence>
<evidence type="ECO:0000313" key="2">
    <source>
        <dbReference type="EMBL" id="MET2832066.1"/>
    </source>
</evidence>
<feature type="region of interest" description="Disordered" evidence="1">
    <location>
        <begin position="286"/>
        <end position="333"/>
    </location>
</feature>
<dbReference type="RefSeq" id="WP_354464295.1">
    <property type="nucleotide sequence ID" value="NZ_JBEWSZ010000007.1"/>
</dbReference>
<comment type="caution">
    <text evidence="2">The sequence shown here is derived from an EMBL/GenBank/DDBJ whole genome shotgun (WGS) entry which is preliminary data.</text>
</comment>
<accession>A0ABV2DPW8</accession>
<evidence type="ECO:0000313" key="3">
    <source>
        <dbReference type="Proteomes" id="UP001548832"/>
    </source>
</evidence>
<keyword evidence="3" id="KW-1185">Reference proteome</keyword>